<evidence type="ECO:0000256" key="1">
    <source>
        <dbReference type="ARBA" id="ARBA00004162"/>
    </source>
</evidence>
<comment type="caution">
    <text evidence="9">The sequence shown here is derived from an EMBL/GenBank/DDBJ whole genome shotgun (WGS) entry which is preliminary data.</text>
</comment>
<comment type="similarity">
    <text evidence="2 7">Belongs to the ExbD/TolR family.</text>
</comment>
<dbReference type="PANTHER" id="PTHR30558">
    <property type="entry name" value="EXBD MEMBRANE COMPONENT OF PMF-DRIVEN MACROMOLECULE IMPORT SYSTEM"/>
    <property type="match status" value="1"/>
</dbReference>
<dbReference type="Pfam" id="PF02472">
    <property type="entry name" value="ExbD"/>
    <property type="match status" value="1"/>
</dbReference>
<evidence type="ECO:0000256" key="4">
    <source>
        <dbReference type="ARBA" id="ARBA00022692"/>
    </source>
</evidence>
<dbReference type="RefSeq" id="WP_229162278.1">
    <property type="nucleotide sequence ID" value="NZ_JAJEWP010000006.1"/>
</dbReference>
<keyword evidence="7" id="KW-0653">Protein transport</keyword>
<evidence type="ECO:0000256" key="5">
    <source>
        <dbReference type="ARBA" id="ARBA00022989"/>
    </source>
</evidence>
<evidence type="ECO:0000256" key="2">
    <source>
        <dbReference type="ARBA" id="ARBA00005811"/>
    </source>
</evidence>
<sequence length="136" mass="15210">MRKKKHGSADDEAQIDMTPMLDIVFIMLIFFIVTTSFVKEKGMEVNRPEPNNTPPPQTNKKSLAIRIDETGRIVMNNREVDIRRVVANVQTFLAENPSDSAGILAHPKTKHGVVVEVMDQVKEAGIDKVSVLVQDQ</sequence>
<accession>A0ABS8GBJ4</accession>
<reference evidence="9 10" key="1">
    <citation type="submission" date="2021-10" db="EMBL/GenBank/DDBJ databases">
        <title>Draft genome of Aestuariibacter halophilus JC2043.</title>
        <authorList>
            <person name="Emsley S.A."/>
            <person name="Pfannmuller K.M."/>
            <person name="Ushijima B."/>
            <person name="Saw J.H."/>
            <person name="Videau P."/>
        </authorList>
    </citation>
    <scope>NUCLEOTIDE SEQUENCE [LARGE SCALE GENOMIC DNA]</scope>
    <source>
        <strain evidence="9 10">JC2043</strain>
    </source>
</reference>
<dbReference type="EMBL" id="JAJEWP010000006">
    <property type="protein sequence ID" value="MCC2617873.1"/>
    <property type="molecule type" value="Genomic_DNA"/>
</dbReference>
<protein>
    <submittedName>
        <fullName evidence="9">Biopolymer transporter ExbD</fullName>
    </submittedName>
</protein>
<evidence type="ECO:0000256" key="7">
    <source>
        <dbReference type="RuleBase" id="RU003879"/>
    </source>
</evidence>
<name>A0ABS8GBJ4_9ALTE</name>
<keyword evidence="6 8" id="KW-0472">Membrane</keyword>
<gene>
    <name evidence="9" type="ORF">LJ739_16595</name>
</gene>
<dbReference type="PANTHER" id="PTHR30558:SF13">
    <property type="entry name" value="BIOPOLYMER TRANSPORT PROTEIN EXBD2"/>
    <property type="match status" value="1"/>
</dbReference>
<evidence type="ECO:0000313" key="10">
    <source>
        <dbReference type="Proteomes" id="UP001520878"/>
    </source>
</evidence>
<evidence type="ECO:0000256" key="3">
    <source>
        <dbReference type="ARBA" id="ARBA00022475"/>
    </source>
</evidence>
<comment type="subcellular location">
    <subcellularLocation>
        <location evidence="1">Cell membrane</location>
        <topology evidence="1">Single-pass membrane protein</topology>
    </subcellularLocation>
    <subcellularLocation>
        <location evidence="7">Cell membrane</location>
        <topology evidence="7">Single-pass type II membrane protein</topology>
    </subcellularLocation>
</comment>
<dbReference type="InterPro" id="IPR003400">
    <property type="entry name" value="ExbD"/>
</dbReference>
<dbReference type="Gene3D" id="3.30.420.270">
    <property type="match status" value="1"/>
</dbReference>
<keyword evidence="10" id="KW-1185">Reference proteome</keyword>
<evidence type="ECO:0000313" key="9">
    <source>
        <dbReference type="EMBL" id="MCC2617873.1"/>
    </source>
</evidence>
<organism evidence="9 10">
    <name type="scientific">Fluctibacter halophilus</name>
    <dbReference type="NCBI Taxonomy" id="226011"/>
    <lineage>
        <taxon>Bacteria</taxon>
        <taxon>Pseudomonadati</taxon>
        <taxon>Pseudomonadota</taxon>
        <taxon>Gammaproteobacteria</taxon>
        <taxon>Alteromonadales</taxon>
        <taxon>Alteromonadaceae</taxon>
        <taxon>Fluctibacter</taxon>
    </lineage>
</organism>
<keyword evidence="3" id="KW-1003">Cell membrane</keyword>
<feature type="transmembrane region" description="Helical" evidence="8">
    <location>
        <begin position="20"/>
        <end position="38"/>
    </location>
</feature>
<evidence type="ECO:0000256" key="6">
    <source>
        <dbReference type="ARBA" id="ARBA00023136"/>
    </source>
</evidence>
<dbReference type="Proteomes" id="UP001520878">
    <property type="component" value="Unassembled WGS sequence"/>
</dbReference>
<keyword evidence="7" id="KW-0813">Transport</keyword>
<proteinExistence type="inferred from homology"/>
<keyword evidence="5 8" id="KW-1133">Transmembrane helix</keyword>
<evidence type="ECO:0000256" key="8">
    <source>
        <dbReference type="SAM" id="Phobius"/>
    </source>
</evidence>
<keyword evidence="4 7" id="KW-0812">Transmembrane</keyword>